<dbReference type="EMBL" id="UINC01065009">
    <property type="protein sequence ID" value="SVB94227.1"/>
    <property type="molecule type" value="Genomic_DNA"/>
</dbReference>
<protein>
    <submittedName>
        <fullName evidence="1">Uncharacterized protein</fullName>
    </submittedName>
</protein>
<dbReference type="AlphaFoldDB" id="A0A382I4U3"/>
<reference evidence="1" key="1">
    <citation type="submission" date="2018-05" db="EMBL/GenBank/DDBJ databases">
        <authorList>
            <person name="Lanie J.A."/>
            <person name="Ng W.-L."/>
            <person name="Kazmierczak K.M."/>
            <person name="Andrzejewski T.M."/>
            <person name="Davidsen T.M."/>
            <person name="Wayne K.J."/>
            <person name="Tettelin H."/>
            <person name="Glass J.I."/>
            <person name="Rusch D."/>
            <person name="Podicherti R."/>
            <person name="Tsui H.-C.T."/>
            <person name="Winkler M.E."/>
        </authorList>
    </citation>
    <scope>NUCLEOTIDE SEQUENCE</scope>
</reference>
<evidence type="ECO:0000313" key="1">
    <source>
        <dbReference type="EMBL" id="SVB94227.1"/>
    </source>
</evidence>
<organism evidence="1">
    <name type="scientific">marine metagenome</name>
    <dbReference type="NCBI Taxonomy" id="408172"/>
    <lineage>
        <taxon>unclassified sequences</taxon>
        <taxon>metagenomes</taxon>
        <taxon>ecological metagenomes</taxon>
    </lineage>
</organism>
<sequence length="29" mass="3429">VIRIPVIEVVRCELVMPDEFACVRIERDE</sequence>
<gene>
    <name evidence="1" type="ORF">METZ01_LOCUS247081</name>
</gene>
<name>A0A382I4U3_9ZZZZ</name>
<accession>A0A382I4U3</accession>
<feature type="non-terminal residue" evidence="1">
    <location>
        <position position="1"/>
    </location>
</feature>
<proteinExistence type="predicted"/>